<organism evidence="1 2">
    <name type="scientific">Phaeosphaeria nodorum (strain SN15 / ATCC MYA-4574 / FGSC 10173)</name>
    <name type="common">Glume blotch fungus</name>
    <name type="synonym">Parastagonospora nodorum</name>
    <dbReference type="NCBI Taxonomy" id="321614"/>
    <lineage>
        <taxon>Eukaryota</taxon>
        <taxon>Fungi</taxon>
        <taxon>Dikarya</taxon>
        <taxon>Ascomycota</taxon>
        <taxon>Pezizomycotina</taxon>
        <taxon>Dothideomycetes</taxon>
        <taxon>Pleosporomycetidae</taxon>
        <taxon>Pleosporales</taxon>
        <taxon>Pleosporineae</taxon>
        <taxon>Phaeosphaeriaceae</taxon>
        <taxon>Parastagonospora</taxon>
    </lineage>
</organism>
<evidence type="ECO:0000313" key="1">
    <source>
        <dbReference type="EMBL" id="EAT82206.1"/>
    </source>
</evidence>
<dbReference type="VEuPathDB" id="FungiDB:JI435_108120"/>
<dbReference type="EMBL" id="CH445341">
    <property type="protein sequence ID" value="EAT82206.1"/>
    <property type="molecule type" value="Genomic_DNA"/>
</dbReference>
<name>Q0UBQ2_PHANO</name>
<dbReference type="KEGG" id="pno:SNOG_10812"/>
<dbReference type="RefSeq" id="XP_001801071.1">
    <property type="nucleotide sequence ID" value="XM_001801019.1"/>
</dbReference>
<dbReference type="InParanoid" id="Q0UBQ2"/>
<evidence type="ECO:0000313" key="2">
    <source>
        <dbReference type="Proteomes" id="UP000001055"/>
    </source>
</evidence>
<proteinExistence type="predicted"/>
<accession>Q0UBQ2</accession>
<reference evidence="2" key="1">
    <citation type="journal article" date="2007" name="Plant Cell">
        <title>Dothideomycete-plant interactions illuminated by genome sequencing and EST analysis of the wheat pathogen Stagonospora nodorum.</title>
        <authorList>
            <person name="Hane J.K."/>
            <person name="Lowe R.G."/>
            <person name="Solomon P.S."/>
            <person name="Tan K.C."/>
            <person name="Schoch C.L."/>
            <person name="Spatafora J.W."/>
            <person name="Crous P.W."/>
            <person name="Kodira C."/>
            <person name="Birren B.W."/>
            <person name="Galagan J.E."/>
            <person name="Torriani S.F."/>
            <person name="McDonald B.A."/>
            <person name="Oliver R.P."/>
        </authorList>
    </citation>
    <scope>NUCLEOTIDE SEQUENCE [LARGE SCALE GENOMIC DNA]</scope>
    <source>
        <strain evidence="2">SN15 / ATCC MYA-4574 / FGSC 10173</strain>
    </source>
</reference>
<dbReference type="GeneID" id="5977978"/>
<gene>
    <name evidence="1" type="ORF">SNOG_10812</name>
</gene>
<protein>
    <submittedName>
        <fullName evidence="1">Uncharacterized protein</fullName>
    </submittedName>
</protein>
<dbReference type="AlphaFoldDB" id="Q0UBQ2"/>
<dbReference type="Proteomes" id="UP000001055">
    <property type="component" value="Unassembled WGS sequence"/>
</dbReference>
<sequence>MYQTSDTDQQVNSSSIISQILSTPTTLSQFLTIQAMHFSALLPLLAAIANASPLASSDVLVTDEQRQAMKDGSLGYTEVSFEKNFSEGERVVAFNKDGAAADGLSARQNDNPSNEPVKHTAASGGIYGVWDCPNVINIQRSVVVRVGTRENDQGNGATEAEWTSIKNADSFRPSANINVNNNSGGVSNIAVHQFCLQVDSPEIAIKCSYHMEVPFAATFHRGTTNLLTFEGNAPTLREICAPFNTCPYWASLANLPAEKLGTCQHRLGRGWGGARTPGAVFPYFLSLRIIYLSLPSIASDKEVFFSSKQSPKKLRFAVNVHNSMFITSKLCLRTIVYVLFLTVE</sequence>